<feature type="domain" description="AB hydrolase-1" evidence="1">
    <location>
        <begin position="28"/>
        <end position="85"/>
    </location>
</feature>
<reference evidence="2 3" key="1">
    <citation type="journal article" date="2021" name="Int. J. Syst. Evol. Microbiol.">
        <title>Reticulibacter mediterranei gen. nov., sp. nov., within the new family Reticulibacteraceae fam. nov., and Ktedonospora formicarum gen. nov., sp. nov., Ktedonobacter robiniae sp. nov., Dictyobacter formicarum sp. nov. and Dictyobacter arantiisoli sp. nov., belonging to the class Ktedonobacteria.</title>
        <authorList>
            <person name="Yabe S."/>
            <person name="Zheng Y."/>
            <person name="Wang C.M."/>
            <person name="Sakai Y."/>
            <person name="Abe K."/>
            <person name="Yokota A."/>
            <person name="Donadio S."/>
            <person name="Cavaletti L."/>
            <person name="Monciardini P."/>
        </authorList>
    </citation>
    <scope>NUCLEOTIDE SEQUENCE [LARGE SCALE GENOMIC DNA]</scope>
    <source>
        <strain evidence="2 3">SOSP1-9</strain>
    </source>
</reference>
<protein>
    <recommendedName>
        <fullName evidence="1">AB hydrolase-1 domain-containing protein</fullName>
    </recommendedName>
</protein>
<name>A0ABQ3VG45_9CHLR</name>
<dbReference type="PANTHER" id="PTHR42977">
    <property type="entry name" value="HYDROLASE-RELATED"/>
    <property type="match status" value="1"/>
</dbReference>
<proteinExistence type="predicted"/>
<sequence>MKNPVYYRTVQVDGLSIFYREAGPKDAPTLLLLHGLPSSSRMYEPLLSRLSDCYHLIAPDYPGFGHSDWPDRKKFAYTFDNIATVMGHYCFEVVYVTD</sequence>
<accession>A0ABQ3VG45</accession>
<organism evidence="2 3">
    <name type="scientific">Dictyobacter formicarum</name>
    <dbReference type="NCBI Taxonomy" id="2778368"/>
    <lineage>
        <taxon>Bacteria</taxon>
        <taxon>Bacillati</taxon>
        <taxon>Chloroflexota</taxon>
        <taxon>Ktedonobacteria</taxon>
        <taxon>Ktedonobacterales</taxon>
        <taxon>Dictyobacteraceae</taxon>
        <taxon>Dictyobacter</taxon>
    </lineage>
</organism>
<dbReference type="InterPro" id="IPR029058">
    <property type="entry name" value="AB_hydrolase_fold"/>
</dbReference>
<keyword evidence="3" id="KW-1185">Reference proteome</keyword>
<comment type="caution">
    <text evidence="2">The sequence shown here is derived from an EMBL/GenBank/DDBJ whole genome shotgun (WGS) entry which is preliminary data.</text>
</comment>
<evidence type="ECO:0000259" key="1">
    <source>
        <dbReference type="Pfam" id="PF00561"/>
    </source>
</evidence>
<evidence type="ECO:0000313" key="2">
    <source>
        <dbReference type="EMBL" id="GHO84750.1"/>
    </source>
</evidence>
<dbReference type="Gene3D" id="3.40.50.1820">
    <property type="entry name" value="alpha/beta hydrolase"/>
    <property type="match status" value="1"/>
</dbReference>
<dbReference type="SUPFAM" id="SSF53474">
    <property type="entry name" value="alpha/beta-Hydrolases"/>
    <property type="match status" value="1"/>
</dbReference>
<gene>
    <name evidence="2" type="ORF">KSZ_27560</name>
</gene>
<dbReference type="Pfam" id="PF00561">
    <property type="entry name" value="Abhydrolase_1"/>
    <property type="match status" value="1"/>
</dbReference>
<dbReference type="InterPro" id="IPR051340">
    <property type="entry name" value="Haloalkane_dehalogenase"/>
</dbReference>
<dbReference type="EMBL" id="BNJJ01000007">
    <property type="protein sequence ID" value="GHO84750.1"/>
    <property type="molecule type" value="Genomic_DNA"/>
</dbReference>
<dbReference type="Proteomes" id="UP000635565">
    <property type="component" value="Unassembled WGS sequence"/>
</dbReference>
<dbReference type="InterPro" id="IPR000073">
    <property type="entry name" value="AB_hydrolase_1"/>
</dbReference>
<dbReference type="PANTHER" id="PTHR42977:SF1">
    <property type="entry name" value="BLR6576 PROTEIN"/>
    <property type="match status" value="1"/>
</dbReference>
<evidence type="ECO:0000313" key="3">
    <source>
        <dbReference type="Proteomes" id="UP000635565"/>
    </source>
</evidence>